<accession>A0A558A5X6</accession>
<dbReference type="AlphaFoldDB" id="A0A558A5X6"/>
<name>A0A558A5X6_9PSEU</name>
<comment type="caution">
    <text evidence="2">The sequence shown here is derived from an EMBL/GenBank/DDBJ whole genome shotgun (WGS) entry which is preliminary data.</text>
</comment>
<gene>
    <name evidence="2" type="ORF">FNH06_23455</name>
</gene>
<organism evidence="2 3">
    <name type="scientific">Amycolatopsis acidiphila</name>
    <dbReference type="NCBI Taxonomy" id="715473"/>
    <lineage>
        <taxon>Bacteria</taxon>
        <taxon>Bacillati</taxon>
        <taxon>Actinomycetota</taxon>
        <taxon>Actinomycetes</taxon>
        <taxon>Pseudonocardiales</taxon>
        <taxon>Pseudonocardiaceae</taxon>
        <taxon>Amycolatopsis</taxon>
    </lineage>
</organism>
<proteinExistence type="predicted"/>
<evidence type="ECO:0000313" key="3">
    <source>
        <dbReference type="Proteomes" id="UP000318578"/>
    </source>
</evidence>
<reference evidence="2 3" key="1">
    <citation type="submission" date="2019-07" db="EMBL/GenBank/DDBJ databases">
        <title>New species of Amycolatopsis and Streptomyces.</title>
        <authorList>
            <person name="Duangmal K."/>
            <person name="Teo W.F.A."/>
            <person name="Lipun K."/>
        </authorList>
    </citation>
    <scope>NUCLEOTIDE SEQUENCE [LARGE SCALE GENOMIC DNA]</scope>
    <source>
        <strain evidence="2 3">JCM 30562</strain>
    </source>
</reference>
<evidence type="ECO:0000313" key="2">
    <source>
        <dbReference type="EMBL" id="TVT19671.1"/>
    </source>
</evidence>
<sequence length="105" mass="11045">MQGAIRSLRAPQELTLNSWTRTSDDESVVLCRDGRGVDGQCVTATLLPAGSPQRVDSATSRPTAAGPPDTPAVARRIDDRFQVVVEAQSADENVLEAIAASAVVN</sequence>
<dbReference type="RefSeq" id="WP_144642038.1">
    <property type="nucleotide sequence ID" value="NZ_BNAX01000002.1"/>
</dbReference>
<dbReference type="EMBL" id="VJZA01000044">
    <property type="protein sequence ID" value="TVT19671.1"/>
    <property type="molecule type" value="Genomic_DNA"/>
</dbReference>
<evidence type="ECO:0000256" key="1">
    <source>
        <dbReference type="SAM" id="MobiDB-lite"/>
    </source>
</evidence>
<feature type="region of interest" description="Disordered" evidence="1">
    <location>
        <begin position="48"/>
        <end position="72"/>
    </location>
</feature>
<dbReference type="Proteomes" id="UP000318578">
    <property type="component" value="Unassembled WGS sequence"/>
</dbReference>
<keyword evidence="3" id="KW-1185">Reference proteome</keyword>
<protein>
    <submittedName>
        <fullName evidence="2">Uncharacterized protein</fullName>
    </submittedName>
</protein>